<dbReference type="OrthoDB" id="1901675at2759"/>
<evidence type="ECO:0000313" key="2">
    <source>
        <dbReference type="Proteomes" id="UP000737018"/>
    </source>
</evidence>
<keyword evidence="2" id="KW-1185">Reference proteome</keyword>
<evidence type="ECO:0000313" key="1">
    <source>
        <dbReference type="EMBL" id="KAF3963158.1"/>
    </source>
</evidence>
<name>A0A8J4RI43_9ROSI</name>
<sequence length="319" mass="35654">MPHSHITLETLIKQGIQFVNLKAINLSELYATNCLSLDPQSLSRLLTKFEESYCQEYEILQSPGLSFPKYELILPGTEIPKLFNHQSFGNSISFWVGQDFPAILLCIVFGLEEHIGNRFVPAFHLRLIIKCREKTVDILANVIDGKGESDHLWVSFVPYGEFHETFDDLNLYDQNEVEIVFKTASTYDPPKITPTIKRCGVHTKCICPQTFGESNLHHQCHSANPLQPLLPLFPSSTKITNHGIDSNLRGLNGDDSDVIECQPPLVPDDARHLLFPSTVGLQLDMINGSDLGLGRLVFESTISDGTSSSALSRAFDVRQ</sequence>
<comment type="caution">
    <text evidence="1">The sequence shown here is derived from an EMBL/GenBank/DDBJ whole genome shotgun (WGS) entry which is preliminary data.</text>
</comment>
<accession>A0A8J4RI43</accession>
<gene>
    <name evidence="1" type="ORF">CMV_012425</name>
</gene>
<protein>
    <submittedName>
        <fullName evidence="1">Uncharacterized protein</fullName>
    </submittedName>
</protein>
<dbReference type="Proteomes" id="UP000737018">
    <property type="component" value="Unassembled WGS sequence"/>
</dbReference>
<dbReference type="EMBL" id="JRKL02001587">
    <property type="protein sequence ID" value="KAF3963158.1"/>
    <property type="molecule type" value="Genomic_DNA"/>
</dbReference>
<organism evidence="1 2">
    <name type="scientific">Castanea mollissima</name>
    <name type="common">Chinese chestnut</name>
    <dbReference type="NCBI Taxonomy" id="60419"/>
    <lineage>
        <taxon>Eukaryota</taxon>
        <taxon>Viridiplantae</taxon>
        <taxon>Streptophyta</taxon>
        <taxon>Embryophyta</taxon>
        <taxon>Tracheophyta</taxon>
        <taxon>Spermatophyta</taxon>
        <taxon>Magnoliopsida</taxon>
        <taxon>eudicotyledons</taxon>
        <taxon>Gunneridae</taxon>
        <taxon>Pentapetalae</taxon>
        <taxon>rosids</taxon>
        <taxon>fabids</taxon>
        <taxon>Fagales</taxon>
        <taxon>Fagaceae</taxon>
        <taxon>Castanea</taxon>
    </lineage>
</organism>
<dbReference type="AlphaFoldDB" id="A0A8J4RI43"/>
<reference evidence="1" key="1">
    <citation type="submission" date="2020-03" db="EMBL/GenBank/DDBJ databases">
        <title>Castanea mollissima Vanexum genome sequencing.</title>
        <authorList>
            <person name="Staton M."/>
        </authorList>
    </citation>
    <scope>NUCLEOTIDE SEQUENCE</scope>
    <source>
        <tissue evidence="1">Leaf</tissue>
    </source>
</reference>
<proteinExistence type="predicted"/>